<dbReference type="SMART" id="SM00490">
    <property type="entry name" value="HELICc"/>
    <property type="match status" value="1"/>
</dbReference>
<dbReference type="OrthoDB" id="9804325at2"/>
<dbReference type="Gene3D" id="3.40.50.300">
    <property type="entry name" value="P-loop containing nucleotide triphosphate hydrolases"/>
    <property type="match status" value="2"/>
</dbReference>
<dbReference type="Pfam" id="PF19833">
    <property type="entry name" value="RecG_dom3_C"/>
    <property type="match status" value="1"/>
</dbReference>
<keyword evidence="1" id="KW-0547">Nucleotide-binding</keyword>
<evidence type="ECO:0000259" key="8">
    <source>
        <dbReference type="PROSITE" id="PS51192"/>
    </source>
</evidence>
<dbReference type="InterPro" id="IPR027417">
    <property type="entry name" value="P-loop_NTPase"/>
</dbReference>
<dbReference type="CDD" id="cd17992">
    <property type="entry name" value="DEXHc_RecG"/>
    <property type="match status" value="1"/>
</dbReference>
<dbReference type="PROSITE" id="PS51192">
    <property type="entry name" value="HELICASE_ATP_BIND_1"/>
    <property type="match status" value="1"/>
</dbReference>
<keyword evidence="6" id="KW-0238">DNA-binding</keyword>
<dbReference type="STRING" id="1612308.SAMN05444581_1062"/>
<keyword evidence="4 10" id="KW-0347">Helicase</keyword>
<evidence type="ECO:0000256" key="7">
    <source>
        <dbReference type="ARBA" id="ARBA00023204"/>
    </source>
</evidence>
<keyword evidence="3" id="KW-0378">Hydrolase</keyword>
<evidence type="ECO:0000256" key="5">
    <source>
        <dbReference type="ARBA" id="ARBA00022840"/>
    </source>
</evidence>
<evidence type="ECO:0000259" key="9">
    <source>
        <dbReference type="PROSITE" id="PS51194"/>
    </source>
</evidence>
<dbReference type="PROSITE" id="PS51194">
    <property type="entry name" value="HELICASE_CTER"/>
    <property type="match status" value="1"/>
</dbReference>
<evidence type="ECO:0000256" key="1">
    <source>
        <dbReference type="ARBA" id="ARBA00022741"/>
    </source>
</evidence>
<dbReference type="SMART" id="SM00487">
    <property type="entry name" value="DEXDc"/>
    <property type="match status" value="1"/>
</dbReference>
<dbReference type="InterPro" id="IPR011545">
    <property type="entry name" value="DEAD/DEAH_box_helicase_dom"/>
</dbReference>
<keyword evidence="5" id="KW-0067">ATP-binding</keyword>
<keyword evidence="11" id="KW-1185">Reference proteome</keyword>
<organism evidence="10 11">
    <name type="scientific">Methylocapsa palsarum</name>
    <dbReference type="NCBI Taxonomy" id="1612308"/>
    <lineage>
        <taxon>Bacteria</taxon>
        <taxon>Pseudomonadati</taxon>
        <taxon>Pseudomonadota</taxon>
        <taxon>Alphaproteobacteria</taxon>
        <taxon>Hyphomicrobiales</taxon>
        <taxon>Beijerinckiaceae</taxon>
        <taxon>Methylocapsa</taxon>
    </lineage>
</organism>
<evidence type="ECO:0000313" key="10">
    <source>
        <dbReference type="EMBL" id="SFK32093.1"/>
    </source>
</evidence>
<dbReference type="NCBIfam" id="NF008168">
    <property type="entry name" value="PRK10917.2-2"/>
    <property type="match status" value="1"/>
</dbReference>
<dbReference type="InterPro" id="IPR004365">
    <property type="entry name" value="NA-bd_OB_tRNA"/>
</dbReference>
<dbReference type="SUPFAM" id="SSF52540">
    <property type="entry name" value="P-loop containing nucleoside triphosphate hydrolases"/>
    <property type="match status" value="2"/>
</dbReference>
<dbReference type="GO" id="GO:0003677">
    <property type="term" value="F:DNA binding"/>
    <property type="evidence" value="ECO:0007669"/>
    <property type="project" value="UniProtKB-KW"/>
</dbReference>
<dbReference type="NCBIfam" id="NF008164">
    <property type="entry name" value="PRK10917.1-2"/>
    <property type="match status" value="1"/>
</dbReference>
<gene>
    <name evidence="10" type="ORF">SAMN05444581_1062</name>
</gene>
<dbReference type="PANTHER" id="PTHR47964">
    <property type="entry name" value="ATP-DEPENDENT DNA HELICASE HOMOLOG RECG, CHLOROPLASTIC"/>
    <property type="match status" value="1"/>
</dbReference>
<dbReference type="InterPro" id="IPR045562">
    <property type="entry name" value="RecG_dom3_C"/>
</dbReference>
<dbReference type="InterPro" id="IPR001650">
    <property type="entry name" value="Helicase_C-like"/>
</dbReference>
<name>A0A1I3YJZ4_9HYPH</name>
<dbReference type="InterPro" id="IPR047112">
    <property type="entry name" value="RecG/Mfd"/>
</dbReference>
<dbReference type="RefSeq" id="WP_091680904.1">
    <property type="nucleotide sequence ID" value="NZ_FOSN01000006.1"/>
</dbReference>
<dbReference type="InterPro" id="IPR012340">
    <property type="entry name" value="NA-bd_OB-fold"/>
</dbReference>
<dbReference type="Pfam" id="PF01336">
    <property type="entry name" value="tRNA_anti-codon"/>
    <property type="match status" value="1"/>
</dbReference>
<sequence>MRPSLLNPLFAPAASLPGVGPKTGKLLDRLFGAPDGARILDVLFHLPTATIDRRNRPKIADAPIGSVVTLEVTVVDHRAPGPRSKGPYRVLVEDDTGDVQLVFFLANHQWIEKSLPIGAKRWISGKLELWDGHRQMVHPDRVLDAEGFARMDPVEPVYALTEGLFPKVLVKAAGGALARLPDLPEWHDQGVLGFKSLPSFAQALNAAHRPETPEATSPDDPARQRLALDELFANQLALALTRAQMTRSKGSPSRGDGRISERIAAALPFSLTASQQQALVEIRADLASPNRMLRLLQGDVGSGKTLVALLAMASVVEAGRQAALMAPTEILARQHFSALNAFARGSGLTLALLTGREKGAARAKVVDGLKDGSLNIAVGTHALFQESVAFADLGLAIVDEQHRFGVHQRLALGDKGQTSGGQPADILVMTATPIPRTLVLTYFGDMDVSTLREKPAGRRPIETRALPVERIGELVERLRPAIAAGARAFWVCPLVEESETLDVAAAQERYIHLRDIFGDKVGLVHGKMKGAEKDSAMAAFAAGTTQILVATTVIEVGVDVPQASIMVIEHSERFGLAQLHQLRGRVGRGEAKSSCVLLYKGPLGETAKARIAIMRETEDGFRIAEEDLRLRGEGEVLGARQSGLPGFKLAELPAHAALLALARREALKVVEDNSKLSGPRGEALRLLLNIFERAEAIRLLGAG</sequence>
<dbReference type="EMBL" id="FOSN01000006">
    <property type="protein sequence ID" value="SFK32093.1"/>
    <property type="molecule type" value="Genomic_DNA"/>
</dbReference>
<dbReference type="SUPFAM" id="SSF50249">
    <property type="entry name" value="Nucleic acid-binding proteins"/>
    <property type="match status" value="1"/>
</dbReference>
<protein>
    <submittedName>
        <fullName evidence="10">ATP-dependent DNA helicase RecG</fullName>
    </submittedName>
</protein>
<evidence type="ECO:0000256" key="3">
    <source>
        <dbReference type="ARBA" id="ARBA00022801"/>
    </source>
</evidence>
<dbReference type="GO" id="GO:0016787">
    <property type="term" value="F:hydrolase activity"/>
    <property type="evidence" value="ECO:0007669"/>
    <property type="project" value="UniProtKB-KW"/>
</dbReference>
<dbReference type="GO" id="GO:0006281">
    <property type="term" value="P:DNA repair"/>
    <property type="evidence" value="ECO:0007669"/>
    <property type="project" value="UniProtKB-KW"/>
</dbReference>
<dbReference type="InterPro" id="IPR014001">
    <property type="entry name" value="Helicase_ATP-bd"/>
</dbReference>
<dbReference type="Proteomes" id="UP000198755">
    <property type="component" value="Unassembled WGS sequence"/>
</dbReference>
<feature type="domain" description="Helicase C-terminal" evidence="9">
    <location>
        <begin position="470"/>
        <end position="629"/>
    </location>
</feature>
<feature type="domain" description="Helicase ATP-binding" evidence="8">
    <location>
        <begin position="285"/>
        <end position="451"/>
    </location>
</feature>
<dbReference type="Gene3D" id="2.40.50.140">
    <property type="entry name" value="Nucleic acid-binding proteins"/>
    <property type="match status" value="1"/>
</dbReference>
<evidence type="ECO:0000313" key="11">
    <source>
        <dbReference type="Proteomes" id="UP000198755"/>
    </source>
</evidence>
<dbReference type="Pfam" id="PF00270">
    <property type="entry name" value="DEAD"/>
    <property type="match status" value="1"/>
</dbReference>
<evidence type="ECO:0000256" key="6">
    <source>
        <dbReference type="ARBA" id="ARBA00023125"/>
    </source>
</evidence>
<evidence type="ECO:0000256" key="4">
    <source>
        <dbReference type="ARBA" id="ARBA00022806"/>
    </source>
</evidence>
<dbReference type="AlphaFoldDB" id="A0A1I3YJZ4"/>
<reference evidence="10 11" key="1">
    <citation type="submission" date="2016-10" db="EMBL/GenBank/DDBJ databases">
        <authorList>
            <person name="de Groot N.N."/>
        </authorList>
    </citation>
    <scope>NUCLEOTIDE SEQUENCE [LARGE SCALE GENOMIC DNA]</scope>
    <source>
        <strain evidence="10 11">NE2</strain>
    </source>
</reference>
<dbReference type="Pfam" id="PF00271">
    <property type="entry name" value="Helicase_C"/>
    <property type="match status" value="1"/>
</dbReference>
<dbReference type="PANTHER" id="PTHR47964:SF1">
    <property type="entry name" value="ATP-DEPENDENT DNA HELICASE HOMOLOG RECG, CHLOROPLASTIC"/>
    <property type="match status" value="1"/>
</dbReference>
<dbReference type="GO" id="GO:0003678">
    <property type="term" value="F:DNA helicase activity"/>
    <property type="evidence" value="ECO:0007669"/>
    <property type="project" value="TreeGrafter"/>
</dbReference>
<keyword evidence="2" id="KW-0227">DNA damage</keyword>
<keyword evidence="7" id="KW-0234">DNA repair</keyword>
<evidence type="ECO:0000256" key="2">
    <source>
        <dbReference type="ARBA" id="ARBA00022763"/>
    </source>
</evidence>
<dbReference type="CDD" id="cd04488">
    <property type="entry name" value="RecG_wedge_OBF"/>
    <property type="match status" value="1"/>
</dbReference>
<dbReference type="GO" id="GO:0005524">
    <property type="term" value="F:ATP binding"/>
    <property type="evidence" value="ECO:0007669"/>
    <property type="project" value="UniProtKB-KW"/>
</dbReference>
<proteinExistence type="predicted"/>
<accession>A0A1I3YJZ4</accession>